<organism evidence="1 2">
    <name type="scientific">Clostridium sardiniense</name>
    <name type="common">Clostridium absonum</name>
    <dbReference type="NCBI Taxonomy" id="29369"/>
    <lineage>
        <taxon>Bacteria</taxon>
        <taxon>Bacillati</taxon>
        <taxon>Bacillota</taxon>
        <taxon>Clostridia</taxon>
        <taxon>Eubacteriales</taxon>
        <taxon>Clostridiaceae</taxon>
        <taxon>Clostridium</taxon>
    </lineage>
</organism>
<evidence type="ECO:0000313" key="2">
    <source>
        <dbReference type="Proteomes" id="UP001299068"/>
    </source>
</evidence>
<keyword evidence="2" id="KW-1185">Reference proteome</keyword>
<evidence type="ECO:0000313" key="1">
    <source>
        <dbReference type="EMBL" id="MBY0755637.1"/>
    </source>
</evidence>
<name>A0ABS7KYA7_CLOSR</name>
<proteinExistence type="predicted"/>
<protein>
    <submittedName>
        <fullName evidence="1">Uncharacterized protein</fullName>
    </submittedName>
</protein>
<sequence>MNEFTESEVITIVTTIINFKKEESILGYSTDEEYIFPKNIMNKLDSLTTDKYINFLSTMDEIAINLYGKFEEELNSLNKLHEEILIKYREYV</sequence>
<dbReference type="Proteomes" id="UP001299068">
    <property type="component" value="Unassembled WGS sequence"/>
</dbReference>
<comment type="caution">
    <text evidence="1">The sequence shown here is derived from an EMBL/GenBank/DDBJ whole genome shotgun (WGS) entry which is preliminary data.</text>
</comment>
<dbReference type="RefSeq" id="WP_221861015.1">
    <property type="nucleotide sequence ID" value="NZ_JAIKTU010000006.1"/>
</dbReference>
<gene>
    <name evidence="1" type="ORF">K5V21_09205</name>
</gene>
<dbReference type="EMBL" id="JAIKTU010000006">
    <property type="protein sequence ID" value="MBY0755637.1"/>
    <property type="molecule type" value="Genomic_DNA"/>
</dbReference>
<reference evidence="1 2" key="1">
    <citation type="journal article" date="2021" name="Cell Host Microbe">
        <title>in vivo commensal control of Clostridioides difficile virulence.</title>
        <authorList>
            <person name="Girinathan B.P."/>
            <person name="Dibenedetto N."/>
            <person name="Worley J.N."/>
            <person name="Peltier J."/>
            <person name="Arrieta-Ortiz M.L."/>
            <person name="Rupa Christinal Immanuel S."/>
            <person name="Lavin R."/>
            <person name="Delaney M.L."/>
            <person name="Cummins C."/>
            <person name="Hoffmann M."/>
            <person name="Luo Y."/>
            <person name="Gonzalez-Escalona N."/>
            <person name="Allard M."/>
            <person name="Onderdonk A.B."/>
            <person name="Gerber G.K."/>
            <person name="Sonenshein A.L."/>
            <person name="Baliga N."/>
            <person name="Dupuy B."/>
            <person name="Bry L."/>
        </authorList>
    </citation>
    <scope>NUCLEOTIDE SEQUENCE [LARGE SCALE GENOMIC DNA]</scope>
    <source>
        <strain evidence="1 2">DSM 599</strain>
    </source>
</reference>
<accession>A0ABS7KYA7</accession>